<sequence length="446" mass="50185">MENSIFDRYWKSISRASSYKYFPLIVKKIEGSRIVDVNGKEYIDFLSSAALYNAGLNNDEVVTSLLEELKNMLHYTQYLYHEKSIKLAEILKEITPGTFEKKVAFELSGGAAVDIALRSSLYFSGKKLLGSFENSYHGTTYLSISVSGSFRPEIREKLNAYPYVYFFKYPDTFRRPRGIEPEEYGEILLGEIERTLQVDAYGKGFAAIIFEPIQGDGGVLVPPKSFIVGLRKIADEYGIVLIDDEIQTGFGRTGKMFAIEHFGIEPDIIVLGKSLGSGMPISAVIGRREILDSPEPMTYMSTYSPHYLSCIAAMAGIEYIIKNRLHDRAELMGEYLMKRLNELKDGHEIVGDVRGKGLMIGVEIVDDKDSLKPSSKKAQKIIWRAYENGLIMMTFGKYGNVLRIAPPLTIEREEIDKAVEIMEKAISDVEKGKVGDEVLSKMVAWQ</sequence>
<evidence type="ECO:0000256" key="2">
    <source>
        <dbReference type="ARBA" id="ARBA00008954"/>
    </source>
</evidence>
<evidence type="ECO:0000256" key="4">
    <source>
        <dbReference type="RuleBase" id="RU003560"/>
    </source>
</evidence>
<keyword evidence="6" id="KW-1185">Reference proteome</keyword>
<dbReference type="KEGG" id="ffo:FFONT_0878"/>
<dbReference type="HOGENOM" id="CLU_016922_10_0_2"/>
<dbReference type="InterPro" id="IPR050103">
    <property type="entry name" value="Class-III_PLP-dep_AT"/>
</dbReference>
<dbReference type="GO" id="GO:0030170">
    <property type="term" value="F:pyridoxal phosphate binding"/>
    <property type="evidence" value="ECO:0007669"/>
    <property type="project" value="InterPro"/>
</dbReference>
<comment type="similarity">
    <text evidence="2 4">Belongs to the class-III pyridoxal-phosphate-dependent aminotransferase family.</text>
</comment>
<dbReference type="Proteomes" id="UP000007391">
    <property type="component" value="Chromosome"/>
</dbReference>
<dbReference type="GO" id="GO:0008483">
    <property type="term" value="F:transaminase activity"/>
    <property type="evidence" value="ECO:0007669"/>
    <property type="project" value="UniProtKB-KW"/>
</dbReference>
<comment type="cofactor">
    <cofactor evidence="1">
        <name>pyridoxal 5'-phosphate</name>
        <dbReference type="ChEBI" id="CHEBI:597326"/>
    </cofactor>
</comment>
<protein>
    <submittedName>
        <fullName evidence="5">Pyridoxal phosphate-dependent aminotransferase</fullName>
    </submittedName>
</protein>
<keyword evidence="3 4" id="KW-0663">Pyridoxal phosphate</keyword>
<evidence type="ECO:0000313" key="6">
    <source>
        <dbReference type="Proteomes" id="UP000007391"/>
    </source>
</evidence>
<accession>I0A1K9</accession>
<dbReference type="Pfam" id="PF00202">
    <property type="entry name" value="Aminotran_3"/>
    <property type="match status" value="1"/>
</dbReference>
<dbReference type="AlphaFoldDB" id="I0A1K9"/>
<dbReference type="InterPro" id="IPR015421">
    <property type="entry name" value="PyrdxlP-dep_Trfase_major"/>
</dbReference>
<dbReference type="InParanoid" id="I0A1K9"/>
<organism evidence="5 6">
    <name type="scientific">Fervidicoccus fontis (strain DSM 19380 / JCM 18336 / VKM B-2539 / Kam940)</name>
    <dbReference type="NCBI Taxonomy" id="1163730"/>
    <lineage>
        <taxon>Archaea</taxon>
        <taxon>Thermoproteota</taxon>
        <taxon>Thermoprotei</taxon>
        <taxon>Fervidicoccales</taxon>
        <taxon>Fervidicoccaceae</taxon>
        <taxon>Fervidicoccus</taxon>
    </lineage>
</organism>
<dbReference type="SUPFAM" id="SSF53383">
    <property type="entry name" value="PLP-dependent transferases"/>
    <property type="match status" value="1"/>
</dbReference>
<keyword evidence="5" id="KW-0808">Transferase</keyword>
<dbReference type="InterPro" id="IPR049704">
    <property type="entry name" value="Aminotrans_3_PPA_site"/>
</dbReference>
<evidence type="ECO:0000313" key="5">
    <source>
        <dbReference type="EMBL" id="AFH42866.1"/>
    </source>
</evidence>
<proteinExistence type="inferred from homology"/>
<evidence type="ECO:0000256" key="1">
    <source>
        <dbReference type="ARBA" id="ARBA00001933"/>
    </source>
</evidence>
<dbReference type="PIRSF" id="PIRSF000521">
    <property type="entry name" value="Transaminase_4ab_Lys_Orn"/>
    <property type="match status" value="1"/>
</dbReference>
<reference evidence="6" key="1">
    <citation type="submission" date="2012-03" db="EMBL/GenBank/DDBJ databases">
        <title>Fervidicoccus fontis complete genome analysis confirms its distinct phylogenetic position and predicts its environmental function.</title>
        <authorList>
            <person name="Lebedinsky A.V."/>
            <person name="Mardanov A.V."/>
            <person name="Gumerov V.M."/>
            <person name="Beletsky A.V."/>
            <person name="Kublanov I.V."/>
            <person name="Perevalova A.A."/>
            <person name="Bonch-Osmolovskaya E.A."/>
            <person name="Ravin N.V."/>
            <person name="Skryabin K.G."/>
        </authorList>
    </citation>
    <scope>NUCLEOTIDE SEQUENCE [LARGE SCALE GENOMIC DNA]</scope>
    <source>
        <strain evidence="6">DSM 19380 / VKM B-2539 / Kam940</strain>
    </source>
</reference>
<dbReference type="STRING" id="1163730.FFONT_0878"/>
<name>I0A1K9_FERFK</name>
<dbReference type="PANTHER" id="PTHR11986">
    <property type="entry name" value="AMINOTRANSFERASE CLASS III"/>
    <property type="match status" value="1"/>
</dbReference>
<reference evidence="5 6" key="2">
    <citation type="journal article" date="2014" name="Extremophiles">
        <title>Analysis of the complete genome of Fervidococcus fontis confirms the distinct phylogenetic position of the order Fervidicoccales and suggests its environmental function.</title>
        <authorList>
            <person name="Lebedinsky A.V."/>
            <person name="Mardanov A.V."/>
            <person name="Kublanov I.V."/>
            <person name="Gumerov V.M."/>
            <person name="Beletsky A.V."/>
            <person name="Perevalova A.A."/>
            <person name="Bidzhieva S.Kh."/>
            <person name="Bonch-Osmolovskaya E.A."/>
            <person name="Skryabin K.G."/>
            <person name="Ravin N.V."/>
        </authorList>
    </citation>
    <scope>NUCLEOTIDE SEQUENCE [LARGE SCALE GENOMIC DNA]</scope>
    <source>
        <strain evidence="6">DSM 19380 / VKM B-2539 / Kam940</strain>
    </source>
</reference>
<dbReference type="PROSITE" id="PS00600">
    <property type="entry name" value="AA_TRANSFER_CLASS_3"/>
    <property type="match status" value="1"/>
</dbReference>
<dbReference type="EMBL" id="CP003423">
    <property type="protein sequence ID" value="AFH42866.1"/>
    <property type="molecule type" value="Genomic_DNA"/>
</dbReference>
<dbReference type="InterPro" id="IPR015422">
    <property type="entry name" value="PyrdxlP-dep_Trfase_small"/>
</dbReference>
<keyword evidence="5" id="KW-0032">Aminotransferase</keyword>
<dbReference type="InterPro" id="IPR005814">
    <property type="entry name" value="Aminotrans_3"/>
</dbReference>
<dbReference type="InterPro" id="IPR015424">
    <property type="entry name" value="PyrdxlP-dep_Trfase"/>
</dbReference>
<dbReference type="GeneID" id="12449963"/>
<gene>
    <name evidence="5" type="ordered locus">FFONT_0878</name>
</gene>
<evidence type="ECO:0000256" key="3">
    <source>
        <dbReference type="ARBA" id="ARBA00022898"/>
    </source>
</evidence>
<dbReference type="RefSeq" id="WP_014558015.1">
    <property type="nucleotide sequence ID" value="NC_017461.1"/>
</dbReference>
<dbReference type="CDD" id="cd00610">
    <property type="entry name" value="OAT_like"/>
    <property type="match status" value="1"/>
</dbReference>
<dbReference type="GO" id="GO:0042802">
    <property type="term" value="F:identical protein binding"/>
    <property type="evidence" value="ECO:0007669"/>
    <property type="project" value="TreeGrafter"/>
</dbReference>
<dbReference type="Gene3D" id="3.90.1150.10">
    <property type="entry name" value="Aspartate Aminotransferase, domain 1"/>
    <property type="match status" value="1"/>
</dbReference>
<dbReference type="Gene3D" id="3.40.640.10">
    <property type="entry name" value="Type I PLP-dependent aspartate aminotransferase-like (Major domain)"/>
    <property type="match status" value="1"/>
</dbReference>
<dbReference type="PANTHER" id="PTHR11986:SF58">
    <property type="entry name" value="LEUCINE_METHIONINE RACEMASE"/>
    <property type="match status" value="1"/>
</dbReference>
<dbReference type="eggNOG" id="arCOG00915">
    <property type="taxonomic scope" value="Archaea"/>
</dbReference>